<name>A0AAN9PBK0_CROPI</name>
<dbReference type="InterPro" id="IPR050358">
    <property type="entry name" value="RSE1/DDB1/CFT1"/>
</dbReference>
<dbReference type="Proteomes" id="UP001372338">
    <property type="component" value="Unassembled WGS sequence"/>
</dbReference>
<dbReference type="InterPro" id="IPR015943">
    <property type="entry name" value="WD40/YVTN_repeat-like_dom_sf"/>
</dbReference>
<dbReference type="Gene3D" id="2.130.10.10">
    <property type="entry name" value="YVTN repeat-like/Quinoprotein amine dehydrogenase"/>
    <property type="match status" value="1"/>
</dbReference>
<dbReference type="AlphaFoldDB" id="A0AAN9PBK0"/>
<evidence type="ECO:0000313" key="2">
    <source>
        <dbReference type="Proteomes" id="UP001372338"/>
    </source>
</evidence>
<evidence type="ECO:0000313" key="1">
    <source>
        <dbReference type="EMBL" id="KAK7292116.1"/>
    </source>
</evidence>
<comment type="caution">
    <text evidence="1">The sequence shown here is derived from an EMBL/GenBank/DDBJ whole genome shotgun (WGS) entry which is preliminary data.</text>
</comment>
<protein>
    <submittedName>
        <fullName evidence="1">Uncharacterized protein</fullName>
    </submittedName>
</protein>
<proteinExistence type="predicted"/>
<dbReference type="EMBL" id="JAYWIO010000001">
    <property type="protein sequence ID" value="KAK7292116.1"/>
    <property type="molecule type" value="Genomic_DNA"/>
</dbReference>
<gene>
    <name evidence="1" type="ORF">RIF29_07825</name>
</gene>
<accession>A0AAN9PBK0</accession>
<keyword evidence="2" id="KW-1185">Reference proteome</keyword>
<organism evidence="1 2">
    <name type="scientific">Crotalaria pallida</name>
    <name type="common">Smooth rattlebox</name>
    <name type="synonym">Crotalaria striata</name>
    <dbReference type="NCBI Taxonomy" id="3830"/>
    <lineage>
        <taxon>Eukaryota</taxon>
        <taxon>Viridiplantae</taxon>
        <taxon>Streptophyta</taxon>
        <taxon>Embryophyta</taxon>
        <taxon>Tracheophyta</taxon>
        <taxon>Spermatophyta</taxon>
        <taxon>Magnoliopsida</taxon>
        <taxon>eudicotyledons</taxon>
        <taxon>Gunneridae</taxon>
        <taxon>Pentapetalae</taxon>
        <taxon>rosids</taxon>
        <taxon>fabids</taxon>
        <taxon>Fabales</taxon>
        <taxon>Fabaceae</taxon>
        <taxon>Papilionoideae</taxon>
        <taxon>50 kb inversion clade</taxon>
        <taxon>genistoids sensu lato</taxon>
        <taxon>core genistoids</taxon>
        <taxon>Crotalarieae</taxon>
        <taxon>Crotalaria</taxon>
    </lineage>
</organism>
<sequence length="83" mass="9335">MHFVRLLDDQTFDFISTYPLDTYEYGCFIISCSFSDDNNVYYCVGTAYVLPGENESTKHSFPLIGGDGAGMLLLFLIWCHGST</sequence>
<dbReference type="PANTHER" id="PTHR10644">
    <property type="entry name" value="DNA REPAIR/RNA PROCESSING CPSF FAMILY"/>
    <property type="match status" value="1"/>
</dbReference>
<reference evidence="1 2" key="1">
    <citation type="submission" date="2024-01" db="EMBL/GenBank/DDBJ databases">
        <title>The genomes of 5 underutilized Papilionoideae crops provide insights into root nodulation and disease resistanc.</title>
        <authorList>
            <person name="Yuan L."/>
        </authorList>
    </citation>
    <scope>NUCLEOTIDE SEQUENCE [LARGE SCALE GENOMIC DNA]</scope>
    <source>
        <strain evidence="1">ZHUSHIDOU_FW_LH</strain>
        <tissue evidence="1">Leaf</tissue>
    </source>
</reference>